<dbReference type="PROSITE" id="PS51384">
    <property type="entry name" value="FAD_FR"/>
    <property type="match status" value="1"/>
</dbReference>
<dbReference type="InterPro" id="IPR017927">
    <property type="entry name" value="FAD-bd_FR_type"/>
</dbReference>
<dbReference type="PANTHER" id="PTHR47354">
    <property type="entry name" value="NADH OXIDOREDUCTASE HCR"/>
    <property type="match status" value="1"/>
</dbReference>
<dbReference type="InterPro" id="IPR036010">
    <property type="entry name" value="2Fe-2S_ferredoxin-like_sf"/>
</dbReference>
<dbReference type="InterPro" id="IPR012675">
    <property type="entry name" value="Beta-grasp_dom_sf"/>
</dbReference>
<evidence type="ECO:0000259" key="1">
    <source>
        <dbReference type="PROSITE" id="PS51085"/>
    </source>
</evidence>
<protein>
    <submittedName>
        <fullName evidence="3">NADH:ubiquinone reductase (Na(+)-transporting) subunit F</fullName>
    </submittedName>
</protein>
<evidence type="ECO:0000313" key="4">
    <source>
        <dbReference type="Proteomes" id="UP001575181"/>
    </source>
</evidence>
<name>A0ABV4TU51_9GAMM</name>
<reference evidence="3 4" key="1">
    <citation type="submission" date="2024-08" db="EMBL/GenBank/DDBJ databases">
        <title>Whole-genome sequencing of halo(alkali)philic microorganisms from hypersaline lakes.</title>
        <authorList>
            <person name="Sorokin D.Y."/>
            <person name="Merkel A.Y."/>
            <person name="Messina E."/>
            <person name="Yakimov M."/>
        </authorList>
    </citation>
    <scope>NUCLEOTIDE SEQUENCE [LARGE SCALE GENOMIC DNA]</scope>
    <source>
        <strain evidence="3 4">Cl-TMA</strain>
    </source>
</reference>
<organism evidence="3 4">
    <name type="scientific">Thiohalorhabdus methylotrophus</name>
    <dbReference type="NCBI Taxonomy" id="3242694"/>
    <lineage>
        <taxon>Bacteria</taxon>
        <taxon>Pseudomonadati</taxon>
        <taxon>Pseudomonadota</taxon>
        <taxon>Gammaproteobacteria</taxon>
        <taxon>Thiohalorhabdales</taxon>
        <taxon>Thiohalorhabdaceae</taxon>
        <taxon>Thiohalorhabdus</taxon>
    </lineage>
</organism>
<dbReference type="InterPro" id="IPR006058">
    <property type="entry name" value="2Fe2S_fd_BS"/>
</dbReference>
<dbReference type="InterPro" id="IPR039261">
    <property type="entry name" value="FNR_nucleotide-bd"/>
</dbReference>
<dbReference type="Pfam" id="PF00175">
    <property type="entry name" value="NAD_binding_1"/>
    <property type="match status" value="1"/>
</dbReference>
<dbReference type="InterPro" id="IPR001041">
    <property type="entry name" value="2Fe-2S_ferredoxin-type"/>
</dbReference>
<dbReference type="PRINTS" id="PR00410">
    <property type="entry name" value="PHEHYDRXLASE"/>
</dbReference>
<keyword evidence="4" id="KW-1185">Reference proteome</keyword>
<feature type="domain" description="FAD-binding FR-type" evidence="2">
    <location>
        <begin position="108"/>
        <end position="211"/>
    </location>
</feature>
<dbReference type="InterPro" id="IPR050415">
    <property type="entry name" value="MRET"/>
</dbReference>
<dbReference type="PANTHER" id="PTHR47354:SF5">
    <property type="entry name" value="PROTEIN RFBI"/>
    <property type="match status" value="1"/>
</dbReference>
<dbReference type="Gene3D" id="3.10.20.30">
    <property type="match status" value="1"/>
</dbReference>
<dbReference type="PROSITE" id="PS00197">
    <property type="entry name" value="2FE2S_FER_1"/>
    <property type="match status" value="1"/>
</dbReference>
<feature type="domain" description="2Fe-2S ferredoxin-type" evidence="1">
    <location>
        <begin position="10"/>
        <end position="102"/>
    </location>
</feature>
<dbReference type="EMBL" id="JBGUAW010000002">
    <property type="protein sequence ID" value="MFA9460058.1"/>
    <property type="molecule type" value="Genomic_DNA"/>
</dbReference>
<dbReference type="Proteomes" id="UP001575181">
    <property type="component" value="Unassembled WGS sequence"/>
</dbReference>
<accession>A0ABV4TU51</accession>
<dbReference type="PROSITE" id="PS51085">
    <property type="entry name" value="2FE2S_FER_2"/>
    <property type="match status" value="1"/>
</dbReference>
<dbReference type="Pfam" id="PF00111">
    <property type="entry name" value="Fer2"/>
    <property type="match status" value="1"/>
</dbReference>
<dbReference type="RefSeq" id="WP_373654832.1">
    <property type="nucleotide sequence ID" value="NZ_JBGUAW010000002.1"/>
</dbReference>
<sequence>MFGLIKSSKQKQTAQVQPSGQVFQVEPGEKLLDAALRAGLDWPHDCRVGSCGSCKCKLLEGKVKELADFDYTLDEEEMESGMILACSSTLKSDVAVEVQLGSRENLEIGTVAGEIAKTTPLTHDILQVEIALDEPLPPYTAGQYAEISVPGRIEHPRSYSFEKAPEDESPDRVTFQIRHVPKGEFTSWLHGENRNGEKVQVSGPFGNLLADPQKMLTERNDPMICVAGGSGMAPIKALLEHARNLECRRETIFLFGARKQEDLFCQEAMQLLEESWAVTGGFSFIPVLSDEPSDSQWQGARGLVTEKIADLGLNFATADAFLAGPPPMIDAAVETLTCCGVQEDRIFFDKFLDASHTSGR</sequence>
<dbReference type="InterPro" id="IPR017938">
    <property type="entry name" value="Riboflavin_synthase-like_b-brl"/>
</dbReference>
<dbReference type="CDD" id="cd00207">
    <property type="entry name" value="fer2"/>
    <property type="match status" value="1"/>
</dbReference>
<comment type="caution">
    <text evidence="3">The sequence shown here is derived from an EMBL/GenBank/DDBJ whole genome shotgun (WGS) entry which is preliminary data.</text>
</comment>
<dbReference type="InterPro" id="IPR001433">
    <property type="entry name" value="OxRdtase_FAD/NAD-bd"/>
</dbReference>
<dbReference type="Gene3D" id="2.40.30.10">
    <property type="entry name" value="Translation factors"/>
    <property type="match status" value="1"/>
</dbReference>
<dbReference type="SUPFAM" id="SSF54292">
    <property type="entry name" value="2Fe-2S ferredoxin-like"/>
    <property type="match status" value="1"/>
</dbReference>
<evidence type="ECO:0000259" key="2">
    <source>
        <dbReference type="PROSITE" id="PS51384"/>
    </source>
</evidence>
<dbReference type="Gene3D" id="3.40.50.80">
    <property type="entry name" value="Nucleotide-binding domain of ferredoxin-NADP reductase (FNR) module"/>
    <property type="match status" value="1"/>
</dbReference>
<evidence type="ECO:0000313" key="3">
    <source>
        <dbReference type="EMBL" id="MFA9460058.1"/>
    </source>
</evidence>
<dbReference type="SUPFAM" id="SSF63380">
    <property type="entry name" value="Riboflavin synthase domain-like"/>
    <property type="match status" value="1"/>
</dbReference>
<gene>
    <name evidence="3" type="ORF">ACERLL_04400</name>
</gene>
<proteinExistence type="predicted"/>
<dbReference type="SUPFAM" id="SSF52343">
    <property type="entry name" value="Ferredoxin reductase-like, C-terminal NADP-linked domain"/>
    <property type="match status" value="1"/>
</dbReference>